<keyword evidence="3" id="KW-0131">Cell cycle</keyword>
<organism evidence="4 5">
    <name type="scientific">Paenibacillus bovis</name>
    <dbReference type="NCBI Taxonomy" id="1616788"/>
    <lineage>
        <taxon>Bacteria</taxon>
        <taxon>Bacillati</taxon>
        <taxon>Bacillota</taxon>
        <taxon>Bacilli</taxon>
        <taxon>Bacillales</taxon>
        <taxon>Paenibacillaceae</taxon>
        <taxon>Paenibacillus</taxon>
    </lineage>
</organism>
<dbReference type="RefSeq" id="WP_060535590.1">
    <property type="nucleotide sequence ID" value="NZ_CP013023.1"/>
</dbReference>
<dbReference type="Proteomes" id="UP000078148">
    <property type="component" value="Chromosome"/>
</dbReference>
<keyword evidence="3" id="KW-0963">Cytoplasm</keyword>
<comment type="function">
    <text evidence="3">Participates in chromosomal partition during cell division. May act via the formation of a condensin-like complex containing Smc and ScpB that pull DNA away from mid-cell into both cell halves.</text>
</comment>
<dbReference type="PANTHER" id="PTHR33969:SF2">
    <property type="entry name" value="SEGREGATION AND CONDENSATION PROTEIN A"/>
    <property type="match status" value="1"/>
</dbReference>
<evidence type="ECO:0000256" key="3">
    <source>
        <dbReference type="HAMAP-Rule" id="MF_01805"/>
    </source>
</evidence>
<dbReference type="OrthoDB" id="9811016at2"/>
<accession>A0A172ZIM0</accession>
<dbReference type="GO" id="GO:0005737">
    <property type="term" value="C:cytoplasm"/>
    <property type="evidence" value="ECO:0007669"/>
    <property type="project" value="UniProtKB-SubCell"/>
</dbReference>
<dbReference type="KEGG" id="pbv:AR543_16700"/>
<evidence type="ECO:0000256" key="2">
    <source>
        <dbReference type="ARBA" id="ARBA00044777"/>
    </source>
</evidence>
<evidence type="ECO:0000313" key="5">
    <source>
        <dbReference type="Proteomes" id="UP000078148"/>
    </source>
</evidence>
<evidence type="ECO:0000313" key="4">
    <source>
        <dbReference type="EMBL" id="ANF97484.1"/>
    </source>
</evidence>
<dbReference type="Gene3D" id="6.10.250.2410">
    <property type="match status" value="1"/>
</dbReference>
<proteinExistence type="inferred from homology"/>
<keyword evidence="5" id="KW-1185">Reference proteome</keyword>
<dbReference type="InterPro" id="IPR003768">
    <property type="entry name" value="ScpA"/>
</dbReference>
<dbReference type="Pfam" id="PF02616">
    <property type="entry name" value="SMC_ScpA"/>
    <property type="match status" value="1"/>
</dbReference>
<reference evidence="5" key="1">
    <citation type="submission" date="2015-10" db="EMBL/GenBank/DDBJ databases">
        <title>Genome of Paenibacillus bovis sp. nov.</title>
        <authorList>
            <person name="Wu Z."/>
            <person name="Gao C."/>
            <person name="Liu Z."/>
            <person name="Zheng H."/>
        </authorList>
    </citation>
    <scope>NUCLEOTIDE SEQUENCE [LARGE SCALE GENOMIC DNA]</scope>
    <source>
        <strain evidence="5">BD3526</strain>
    </source>
</reference>
<dbReference type="Gene3D" id="1.10.10.580">
    <property type="entry name" value="Structural maintenance of chromosome 1. Chain E"/>
    <property type="match status" value="1"/>
</dbReference>
<dbReference type="HAMAP" id="MF_01805">
    <property type="entry name" value="ScpA"/>
    <property type="match status" value="1"/>
</dbReference>
<dbReference type="EMBL" id="CP013023">
    <property type="protein sequence ID" value="ANF97484.1"/>
    <property type="molecule type" value="Genomic_DNA"/>
</dbReference>
<dbReference type="STRING" id="1616788.AR543_16700"/>
<reference evidence="4 5" key="2">
    <citation type="journal article" date="2016" name="Int. J. Syst. Evol. Microbiol.">
        <title>Paenibacillus bovis sp. nov., isolated from raw yak (Bos grunniens) milk.</title>
        <authorList>
            <person name="Gao C."/>
            <person name="Han J."/>
            <person name="Liu Z."/>
            <person name="Xu X."/>
            <person name="Hang F."/>
            <person name="Wu Z."/>
        </authorList>
    </citation>
    <scope>NUCLEOTIDE SEQUENCE [LARGE SCALE GENOMIC DNA]</scope>
    <source>
        <strain evidence="4 5">BD3526</strain>
    </source>
</reference>
<dbReference type="GO" id="GO:0051301">
    <property type="term" value="P:cell division"/>
    <property type="evidence" value="ECO:0007669"/>
    <property type="project" value="UniProtKB-KW"/>
</dbReference>
<dbReference type="GO" id="GO:0007059">
    <property type="term" value="P:chromosome segregation"/>
    <property type="evidence" value="ECO:0007669"/>
    <property type="project" value="UniProtKB-UniRule"/>
</dbReference>
<dbReference type="InterPro" id="IPR023093">
    <property type="entry name" value="ScpA-like_C"/>
</dbReference>
<keyword evidence="1 3" id="KW-0159">Chromosome partition</keyword>
<name>A0A172ZIM0_9BACL</name>
<dbReference type="AlphaFoldDB" id="A0A172ZIM0"/>
<dbReference type="PANTHER" id="PTHR33969">
    <property type="entry name" value="SEGREGATION AND CONDENSATION PROTEIN A"/>
    <property type="match status" value="1"/>
</dbReference>
<protein>
    <recommendedName>
        <fullName evidence="2 3">Segregation and condensation protein A</fullName>
    </recommendedName>
</protein>
<keyword evidence="3" id="KW-0132">Cell division</keyword>
<comment type="subunit">
    <text evidence="3">Component of a cohesin-like complex composed of ScpA, ScpB and the Smc homodimer, in which ScpA and ScpB bind to the head domain of Smc. The presence of the three proteins is required for the association of the complex with DNA.</text>
</comment>
<gene>
    <name evidence="3" type="primary">scpA</name>
    <name evidence="4" type="ORF">AR543_16700</name>
</gene>
<evidence type="ECO:0000256" key="1">
    <source>
        <dbReference type="ARBA" id="ARBA00022829"/>
    </source>
</evidence>
<comment type="similarity">
    <text evidence="3">Belongs to the ScpA family.</text>
</comment>
<comment type="subcellular location">
    <subcellularLocation>
        <location evidence="3">Cytoplasm</location>
    </subcellularLocation>
    <text evidence="3">Associated with two foci at the outer edges of the nucleoid region in young cells, and at four foci within both cell halves in older cells.</text>
</comment>
<dbReference type="GO" id="GO:0006260">
    <property type="term" value="P:DNA replication"/>
    <property type="evidence" value="ECO:0007669"/>
    <property type="project" value="UniProtKB-UniRule"/>
</dbReference>
<sequence>MTVLYKLETFEGPLDLLLHLIDESEIDIQNIPISEITEQYLEYLHSMKELELEVTSEFLVMAATLLSIKSKLLLPRPPVMEMDDFDYYEEEDLDPRAELVRKLVEYRKYKGIAGHLREREEERSLIFTKEPEDLKAFTAKVNYNPVEGLHTMDLVEAFRKALRRASRRTQITRIQRDEISVKDRIRQVASRFLALEKGENLLFSKLLDQEMYRHEIVVTFLAILEMMKMKQIACYQSQLFDDIVMEWRGEISINEVPEVESSY</sequence>